<keyword evidence="2" id="KW-1185">Reference proteome</keyword>
<proteinExistence type="predicted"/>
<evidence type="ECO:0000313" key="1">
    <source>
        <dbReference type="EMBL" id="BCK83071.1"/>
    </source>
</evidence>
<dbReference type="KEGG" id="pfaa:MM59RIKEN_03900"/>
<reference evidence="1" key="1">
    <citation type="submission" date="2020-09" db="EMBL/GenBank/DDBJ databases">
        <title>New species isolated from human feces.</title>
        <authorList>
            <person name="Kitahara M."/>
            <person name="Shigeno Y."/>
            <person name="Shime M."/>
            <person name="Matsumoto Y."/>
            <person name="Nakamura S."/>
            <person name="Motooka D."/>
            <person name="Fukuoka S."/>
            <person name="Nishikawa H."/>
            <person name="Benno Y."/>
        </authorList>
    </citation>
    <scope>NUCLEOTIDE SEQUENCE</scope>
    <source>
        <strain evidence="1">MM59</strain>
    </source>
</reference>
<organism evidence="1 2">
    <name type="scientific">Pusillibacter faecalis</name>
    <dbReference type="NCBI Taxonomy" id="2714358"/>
    <lineage>
        <taxon>Bacteria</taxon>
        <taxon>Bacillati</taxon>
        <taxon>Bacillota</taxon>
        <taxon>Clostridia</taxon>
        <taxon>Eubacteriales</taxon>
        <taxon>Oscillospiraceae</taxon>
        <taxon>Pusillibacter</taxon>
    </lineage>
</organism>
<protein>
    <recommendedName>
        <fullName evidence="3">ATP-binding protein</fullName>
    </recommendedName>
</protein>
<dbReference type="AlphaFoldDB" id="A0A810QBV6"/>
<gene>
    <name evidence="1" type="ORF">MM59RIKEN_03900</name>
</gene>
<dbReference type="EMBL" id="AP023420">
    <property type="protein sequence ID" value="BCK83071.1"/>
    <property type="molecule type" value="Genomic_DNA"/>
</dbReference>
<dbReference type="InterPro" id="IPR027417">
    <property type="entry name" value="P-loop_NTPase"/>
</dbReference>
<dbReference type="SUPFAM" id="SSF52540">
    <property type="entry name" value="P-loop containing nucleoside triphosphate hydrolases"/>
    <property type="match status" value="1"/>
</dbReference>
<evidence type="ECO:0000313" key="2">
    <source>
        <dbReference type="Proteomes" id="UP000679848"/>
    </source>
</evidence>
<evidence type="ECO:0008006" key="3">
    <source>
        <dbReference type="Google" id="ProtNLM"/>
    </source>
</evidence>
<sequence length="232" mass="25787">MENVSPTIIVGHYGSGKTEFTANYAVYLQKQGLEPLVADLDIVNPYFRIREQKNRLGSEGVRVVSSNYEEDYYLDTPALAASLRACFEPWEKAGLVDVGGDPAGAVVLAQYAGLLRNRPYNMWMVVNANRPQTARAENVLGYMDAIERAGRLKVTGLINNTHLLRDTAPEDILRGDVLVREVRDRTGLPVVCTMVEERLRPQTEGLELAGEPFYISLAMRPAWLDSTEGKEG</sequence>
<name>A0A810QBV6_9FIRM</name>
<dbReference type="Proteomes" id="UP000679848">
    <property type="component" value="Chromosome"/>
</dbReference>
<dbReference type="RefSeq" id="WP_213542583.1">
    <property type="nucleotide sequence ID" value="NZ_AP023420.1"/>
</dbReference>
<accession>A0A810QBV6</accession>
<dbReference type="Gene3D" id="3.40.50.300">
    <property type="entry name" value="P-loop containing nucleotide triphosphate hydrolases"/>
    <property type="match status" value="1"/>
</dbReference>